<organism evidence="1 2">
    <name type="scientific">Tatumella ptyseos</name>
    <dbReference type="NCBI Taxonomy" id="82987"/>
    <lineage>
        <taxon>Bacteria</taxon>
        <taxon>Pseudomonadati</taxon>
        <taxon>Pseudomonadota</taxon>
        <taxon>Gammaproteobacteria</taxon>
        <taxon>Enterobacterales</taxon>
        <taxon>Erwiniaceae</taxon>
        <taxon>Tatumella</taxon>
    </lineage>
</organism>
<evidence type="ECO:0000313" key="2">
    <source>
        <dbReference type="Proteomes" id="UP000248758"/>
    </source>
</evidence>
<dbReference type="EMBL" id="LS483499">
    <property type="protein sequence ID" value="SQK72628.1"/>
    <property type="molecule type" value="Genomic_DNA"/>
</dbReference>
<proteinExistence type="predicted"/>
<protein>
    <submittedName>
        <fullName evidence="1">Uncharacterized protein</fullName>
    </submittedName>
</protein>
<accession>A0A2X5NGI2</accession>
<name>A0A2X5NGI2_9GAMM</name>
<dbReference type="AlphaFoldDB" id="A0A2X5NGI2"/>
<reference evidence="1 2" key="1">
    <citation type="submission" date="2018-06" db="EMBL/GenBank/DDBJ databases">
        <authorList>
            <consortium name="Pathogen Informatics"/>
            <person name="Doyle S."/>
        </authorList>
    </citation>
    <scope>NUCLEOTIDE SEQUENCE [LARGE SCALE GENOMIC DNA]</scope>
    <source>
        <strain evidence="1 2">NCTC11468</strain>
    </source>
</reference>
<sequence>MSHIYNEVLEKQSGFERYILLDDDTSISKEYFSHPEIGLKDLYLVVPRIIDIKTGLNSYPQINRVVYTGVDGFLPLDKDVLSIGSGLIIYRKLIDLFSRKKIELFDSNFALYGVDMSIFRKINRLNKISQCVPVYVHHFLVHEMSSTSGQVSEWRKLERLYDEVLSCLYYSKTPFHMMYNMSRLFLKEFVRLRFSNLVNITKAIINGRHPRC</sequence>
<dbReference type="KEGG" id="tpty:NCTC11468_00801"/>
<evidence type="ECO:0000313" key="1">
    <source>
        <dbReference type="EMBL" id="SQK72628.1"/>
    </source>
</evidence>
<dbReference type="RefSeq" id="WP_145959567.1">
    <property type="nucleotide sequence ID" value="NZ_LS483499.1"/>
</dbReference>
<dbReference type="Proteomes" id="UP000248758">
    <property type="component" value="Chromosome 1"/>
</dbReference>
<gene>
    <name evidence="1" type="ORF">NCTC11468_00801</name>
</gene>